<dbReference type="PANTHER" id="PTHR46889:SF4">
    <property type="entry name" value="TRANSPOSASE INSO FOR INSERTION SEQUENCE ELEMENT IS911B-RELATED"/>
    <property type="match status" value="1"/>
</dbReference>
<proteinExistence type="predicted"/>
<dbReference type="InterPro" id="IPR036397">
    <property type="entry name" value="RNaseH_sf"/>
</dbReference>
<dbReference type="OrthoDB" id="9766656at2"/>
<sequence>MRKGFLYLVAVMDWRSNKVLSWRLSNTMDADFCVAALEEALANHGKPDIFNTDQGSQFTSFAFTNVLRENGIRISMDGRGRWLDNVFIELLWRSLKYECVYLHAFETGSQARAEIGRWIDFYNRLRPHSSLGGLPPDTYYEQGLVKAA</sequence>
<evidence type="ECO:0000313" key="2">
    <source>
        <dbReference type="EMBL" id="QCC84711.1"/>
    </source>
</evidence>
<dbReference type="Proteomes" id="UP000297065">
    <property type="component" value="Chromosome"/>
</dbReference>
<dbReference type="InterPro" id="IPR001584">
    <property type="entry name" value="Integrase_cat-core"/>
</dbReference>
<dbReference type="AlphaFoldDB" id="A0A4P7UJJ8"/>
<reference evidence="2 3" key="1">
    <citation type="submission" date="2019-02" db="EMBL/GenBank/DDBJ databases">
        <title>Complete Genome Sequence of Desulfovibrio desulfuricans IC1, a Sulfonate Utilizing Anaerobe.</title>
        <authorList>
            <person name="Day L.A."/>
            <person name="De Leon K.B."/>
            <person name="Wall J.D."/>
        </authorList>
    </citation>
    <scope>NUCLEOTIDE SEQUENCE [LARGE SCALE GENOMIC DNA]</scope>
    <source>
        <strain evidence="2 3">IC1</strain>
    </source>
</reference>
<gene>
    <name evidence="2" type="ORF">DDIC_02220</name>
</gene>
<dbReference type="InterPro" id="IPR012337">
    <property type="entry name" value="RNaseH-like_sf"/>
</dbReference>
<name>A0A4P7UJJ8_DESDE</name>
<organism evidence="2 3">
    <name type="scientific">Desulfovibrio desulfuricans</name>
    <dbReference type="NCBI Taxonomy" id="876"/>
    <lineage>
        <taxon>Bacteria</taxon>
        <taxon>Pseudomonadati</taxon>
        <taxon>Thermodesulfobacteriota</taxon>
        <taxon>Desulfovibrionia</taxon>
        <taxon>Desulfovibrionales</taxon>
        <taxon>Desulfovibrionaceae</taxon>
        <taxon>Desulfovibrio</taxon>
    </lineage>
</organism>
<dbReference type="PANTHER" id="PTHR46889">
    <property type="entry name" value="TRANSPOSASE INSF FOR INSERTION SEQUENCE IS3B-RELATED"/>
    <property type="match status" value="1"/>
</dbReference>
<dbReference type="GO" id="GO:0003676">
    <property type="term" value="F:nucleic acid binding"/>
    <property type="evidence" value="ECO:0007669"/>
    <property type="project" value="InterPro"/>
</dbReference>
<protein>
    <submittedName>
        <fullName evidence="2">IS3 family transposase</fullName>
    </submittedName>
</protein>
<dbReference type="Pfam" id="PF00665">
    <property type="entry name" value="rve"/>
    <property type="match status" value="1"/>
</dbReference>
<dbReference type="Gene3D" id="3.30.420.10">
    <property type="entry name" value="Ribonuclease H-like superfamily/Ribonuclease H"/>
    <property type="match status" value="1"/>
</dbReference>
<dbReference type="InterPro" id="IPR050900">
    <property type="entry name" value="Transposase_IS3/IS150/IS904"/>
</dbReference>
<dbReference type="NCBIfam" id="NF033516">
    <property type="entry name" value="transpos_IS3"/>
    <property type="match status" value="1"/>
</dbReference>
<dbReference type="EMBL" id="CP036295">
    <property type="protein sequence ID" value="QCC84711.1"/>
    <property type="molecule type" value="Genomic_DNA"/>
</dbReference>
<dbReference type="SUPFAM" id="SSF53098">
    <property type="entry name" value="Ribonuclease H-like"/>
    <property type="match status" value="1"/>
</dbReference>
<dbReference type="Pfam" id="PF13333">
    <property type="entry name" value="rve_2"/>
    <property type="match status" value="1"/>
</dbReference>
<accession>A0A4P7UJJ8</accession>
<evidence type="ECO:0000259" key="1">
    <source>
        <dbReference type="PROSITE" id="PS50994"/>
    </source>
</evidence>
<dbReference type="InterPro" id="IPR048020">
    <property type="entry name" value="Transpos_IS3"/>
</dbReference>
<feature type="domain" description="Integrase catalytic" evidence="1">
    <location>
        <begin position="1"/>
        <end position="143"/>
    </location>
</feature>
<dbReference type="GO" id="GO:0015074">
    <property type="term" value="P:DNA integration"/>
    <property type="evidence" value="ECO:0007669"/>
    <property type="project" value="InterPro"/>
</dbReference>
<evidence type="ECO:0000313" key="3">
    <source>
        <dbReference type="Proteomes" id="UP000297065"/>
    </source>
</evidence>
<dbReference type="PROSITE" id="PS50994">
    <property type="entry name" value="INTEGRASE"/>
    <property type="match status" value="1"/>
</dbReference>